<dbReference type="Gene3D" id="1.10.10.60">
    <property type="entry name" value="Homeodomain-like"/>
    <property type="match status" value="1"/>
</dbReference>
<dbReference type="VEuPathDB" id="FungiDB:H257_07736"/>
<dbReference type="RefSeq" id="XP_009831668.1">
    <property type="nucleotide sequence ID" value="XM_009833366.1"/>
</dbReference>
<dbReference type="GeneID" id="20809732"/>
<gene>
    <name evidence="1" type="ORF">H257_07736</name>
</gene>
<name>W4GIT6_APHAT</name>
<evidence type="ECO:0000313" key="1">
    <source>
        <dbReference type="EMBL" id="ETV78949.1"/>
    </source>
</evidence>
<protein>
    <submittedName>
        <fullName evidence="1">Uncharacterized protein</fullName>
    </submittedName>
</protein>
<accession>W4GIT6</accession>
<proteinExistence type="predicted"/>
<dbReference type="EMBL" id="KI913129">
    <property type="protein sequence ID" value="ETV78949.1"/>
    <property type="molecule type" value="Genomic_DNA"/>
</dbReference>
<sequence length="266" mass="30743">MQIPGVRQGYTLVTLKHYNAWDNHALDFRMKAPTFGKIVHRVLDIVEPVLYQHYVKPSSMTDQVRKGHVFSNFPSALYCTDVKFQPSYRPTGRFDECKQQGKRLSIHEKNLIRAYYASHVPIKTTAVQQWVTEQFGHTLHITTIRRILRDTRKIETNNIQEKSAKGREALVGTKRNAKRTSLSGQGAKESISFKNELLSFMKVVRREKHILTARAMLHQIADDRNGAIRTGFAGVFWKKYHDYPLYDILNVDETGVVYYDMLSGKI</sequence>
<organism evidence="1">
    <name type="scientific">Aphanomyces astaci</name>
    <name type="common">Crayfish plague agent</name>
    <dbReference type="NCBI Taxonomy" id="112090"/>
    <lineage>
        <taxon>Eukaryota</taxon>
        <taxon>Sar</taxon>
        <taxon>Stramenopiles</taxon>
        <taxon>Oomycota</taxon>
        <taxon>Saprolegniomycetes</taxon>
        <taxon>Saprolegniales</taxon>
        <taxon>Verrucalvaceae</taxon>
        <taxon>Aphanomyces</taxon>
    </lineage>
</organism>
<reference evidence="1" key="1">
    <citation type="submission" date="2013-12" db="EMBL/GenBank/DDBJ databases">
        <title>The Genome Sequence of Aphanomyces astaci APO3.</title>
        <authorList>
            <consortium name="The Broad Institute Genomics Platform"/>
            <person name="Russ C."/>
            <person name="Tyler B."/>
            <person name="van West P."/>
            <person name="Dieguez-Uribeondo J."/>
            <person name="Young S.K."/>
            <person name="Zeng Q."/>
            <person name="Gargeya S."/>
            <person name="Fitzgerald M."/>
            <person name="Abouelleil A."/>
            <person name="Alvarado L."/>
            <person name="Chapman S.B."/>
            <person name="Gainer-Dewar J."/>
            <person name="Goldberg J."/>
            <person name="Griggs A."/>
            <person name="Gujja S."/>
            <person name="Hansen M."/>
            <person name="Howarth C."/>
            <person name="Imamovic A."/>
            <person name="Ireland A."/>
            <person name="Larimer J."/>
            <person name="McCowan C."/>
            <person name="Murphy C."/>
            <person name="Pearson M."/>
            <person name="Poon T.W."/>
            <person name="Priest M."/>
            <person name="Roberts A."/>
            <person name="Saif S."/>
            <person name="Shea T."/>
            <person name="Sykes S."/>
            <person name="Wortman J."/>
            <person name="Nusbaum C."/>
            <person name="Birren B."/>
        </authorList>
    </citation>
    <scope>NUCLEOTIDE SEQUENCE [LARGE SCALE GENOMIC DNA]</scope>
    <source>
        <strain evidence="1">APO3</strain>
    </source>
</reference>
<dbReference type="AlphaFoldDB" id="W4GIT6"/>